<dbReference type="Proteomes" id="UP000037696">
    <property type="component" value="Unassembled WGS sequence"/>
</dbReference>
<dbReference type="EMBL" id="LHQQ01000016">
    <property type="protein sequence ID" value="KOS47468.1"/>
    <property type="molecule type" value="Genomic_DNA"/>
</dbReference>
<organism evidence="2 3">
    <name type="scientific">Penicillium nordicum</name>
    <dbReference type="NCBI Taxonomy" id="229535"/>
    <lineage>
        <taxon>Eukaryota</taxon>
        <taxon>Fungi</taxon>
        <taxon>Dikarya</taxon>
        <taxon>Ascomycota</taxon>
        <taxon>Pezizomycotina</taxon>
        <taxon>Eurotiomycetes</taxon>
        <taxon>Eurotiomycetidae</taxon>
        <taxon>Eurotiales</taxon>
        <taxon>Aspergillaceae</taxon>
        <taxon>Penicillium</taxon>
    </lineage>
</organism>
<reference evidence="2 3" key="1">
    <citation type="submission" date="2015-08" db="EMBL/GenBank/DDBJ databases">
        <title>Genome sequencing of Penicillium nordicum.</title>
        <authorList>
            <person name="Nguyen H.D."/>
            <person name="Seifert K.A."/>
        </authorList>
    </citation>
    <scope>NUCLEOTIDE SEQUENCE [LARGE SCALE GENOMIC DNA]</scope>
    <source>
        <strain evidence="2 3">DAOMC 185683</strain>
    </source>
</reference>
<keyword evidence="3" id="KW-1185">Reference proteome</keyword>
<keyword evidence="1" id="KW-0732">Signal</keyword>
<accession>A0A0M8P8R7</accession>
<feature type="chain" id="PRO_5005819542" evidence="1">
    <location>
        <begin position="19"/>
        <end position="193"/>
    </location>
</feature>
<feature type="signal peptide" evidence="1">
    <location>
        <begin position="1"/>
        <end position="18"/>
    </location>
</feature>
<sequence>MQFRSLFASLALLSAVVASPVADLNVNVARADKQGSYIVHGLGDRKQEILKAGGNTRDIAIAMLETNNMTTDYKFGDGKSGDGTNYGVFKQNWFILRHSASEFQGLSVDEVKKGIVLNHDLAKDIKARHDGENKYGYEKWFSGHRNGETGLNHPGTDDIKAYMSAIKWIQQQLESDKKFLTDDTRFFVQVVAI</sequence>
<name>A0A0M8P8R7_9EURO</name>
<evidence type="ECO:0000256" key="1">
    <source>
        <dbReference type="SAM" id="SignalP"/>
    </source>
</evidence>
<dbReference type="InterPro" id="IPR049168">
    <property type="entry name" value="Glyco_hydro_134"/>
</dbReference>
<protein>
    <submittedName>
        <fullName evidence="2">Uncharacterized protein</fullName>
    </submittedName>
</protein>
<comment type="caution">
    <text evidence="2">The sequence shown here is derived from an EMBL/GenBank/DDBJ whole genome shotgun (WGS) entry which is preliminary data.</text>
</comment>
<dbReference type="AlphaFoldDB" id="A0A0M8P8R7"/>
<dbReference type="OrthoDB" id="2888121at2759"/>
<dbReference type="STRING" id="229535.A0A0M8P8R7"/>
<proteinExistence type="predicted"/>
<evidence type="ECO:0000313" key="2">
    <source>
        <dbReference type="EMBL" id="KOS47468.1"/>
    </source>
</evidence>
<dbReference type="Pfam" id="PF21087">
    <property type="entry name" value="Glyco_hydro_134"/>
    <property type="match status" value="1"/>
</dbReference>
<evidence type="ECO:0000313" key="3">
    <source>
        <dbReference type="Proteomes" id="UP000037696"/>
    </source>
</evidence>
<gene>
    <name evidence="2" type="ORF">ACN38_g1620</name>
</gene>